<feature type="transmembrane region" description="Helical" evidence="1">
    <location>
        <begin position="12"/>
        <end position="35"/>
    </location>
</feature>
<name>A0A7C8J568_ORBOL</name>
<dbReference type="EMBL" id="WIQW01000128">
    <property type="protein sequence ID" value="KAF3081244.1"/>
    <property type="molecule type" value="Genomic_DNA"/>
</dbReference>
<organism evidence="2 3">
    <name type="scientific">Orbilia oligospora</name>
    <name type="common">Nematode-trapping fungus</name>
    <name type="synonym">Arthrobotrys oligospora</name>
    <dbReference type="NCBI Taxonomy" id="2813651"/>
    <lineage>
        <taxon>Eukaryota</taxon>
        <taxon>Fungi</taxon>
        <taxon>Dikarya</taxon>
        <taxon>Ascomycota</taxon>
        <taxon>Pezizomycotina</taxon>
        <taxon>Orbiliomycetes</taxon>
        <taxon>Orbiliales</taxon>
        <taxon>Orbiliaceae</taxon>
        <taxon>Orbilia</taxon>
    </lineage>
</organism>
<gene>
    <name evidence="2" type="ORF">TWF102_001715</name>
</gene>
<reference evidence="2 3" key="1">
    <citation type="submission" date="2019-06" db="EMBL/GenBank/DDBJ databases">
        <authorList>
            <person name="Palmer J.M."/>
        </authorList>
    </citation>
    <scope>NUCLEOTIDE SEQUENCE [LARGE SCALE GENOMIC DNA]</scope>
    <source>
        <strain evidence="2 3">TWF102</strain>
    </source>
</reference>
<keyword evidence="1" id="KW-1133">Transmembrane helix</keyword>
<dbReference type="AlphaFoldDB" id="A0A7C8J568"/>
<comment type="caution">
    <text evidence="2">The sequence shown here is derived from an EMBL/GenBank/DDBJ whole genome shotgun (WGS) entry which is preliminary data.</text>
</comment>
<sequence>MMAVDAVQAGWALVPRVLGAAAAAIELLLLVWDWWRMRGVVGRSEALEVEYKFYASMQPGAEHRDHVLVSDKLYEMLKLKIEVT</sequence>
<proteinExistence type="predicted"/>
<accession>A0A7C8J568</accession>
<evidence type="ECO:0000256" key="1">
    <source>
        <dbReference type="SAM" id="Phobius"/>
    </source>
</evidence>
<evidence type="ECO:0000313" key="3">
    <source>
        <dbReference type="Proteomes" id="UP000475325"/>
    </source>
</evidence>
<evidence type="ECO:0000313" key="2">
    <source>
        <dbReference type="EMBL" id="KAF3081244.1"/>
    </source>
</evidence>
<protein>
    <submittedName>
        <fullName evidence="2">Uncharacterized protein</fullName>
    </submittedName>
</protein>
<dbReference type="Proteomes" id="UP000475325">
    <property type="component" value="Unassembled WGS sequence"/>
</dbReference>
<keyword evidence="1" id="KW-0812">Transmembrane</keyword>
<keyword evidence="1" id="KW-0472">Membrane</keyword>